<dbReference type="PANTHER" id="PTHR31804:SF2">
    <property type="entry name" value="CUE DOMAIN-CONTAINING PROTEIN-RELATED"/>
    <property type="match status" value="1"/>
</dbReference>
<evidence type="ECO:0000313" key="3">
    <source>
        <dbReference type="EMBL" id="EWC75395.1"/>
    </source>
</evidence>
<feature type="region of interest" description="Disordered" evidence="1">
    <location>
        <begin position="818"/>
        <end position="837"/>
    </location>
</feature>
<evidence type="ECO:0000256" key="2">
    <source>
        <dbReference type="SAM" id="Phobius"/>
    </source>
</evidence>
<feature type="transmembrane region" description="Helical" evidence="2">
    <location>
        <begin position="661"/>
        <end position="681"/>
    </location>
</feature>
<feature type="transmembrane region" description="Helical" evidence="2">
    <location>
        <begin position="78"/>
        <end position="95"/>
    </location>
</feature>
<organism evidence="3 4">
    <name type="scientific">Plasmodium falciparum UGT5.1</name>
    <dbReference type="NCBI Taxonomy" id="1237627"/>
    <lineage>
        <taxon>Eukaryota</taxon>
        <taxon>Sar</taxon>
        <taxon>Alveolata</taxon>
        <taxon>Apicomplexa</taxon>
        <taxon>Aconoidasida</taxon>
        <taxon>Haemosporida</taxon>
        <taxon>Plasmodiidae</taxon>
        <taxon>Plasmodium</taxon>
        <taxon>Plasmodium (Laverania)</taxon>
    </lineage>
</organism>
<feature type="region of interest" description="Disordered" evidence="1">
    <location>
        <begin position="332"/>
        <end position="403"/>
    </location>
</feature>
<gene>
    <name evidence="3" type="ORF">C923_03936</name>
</gene>
<feature type="transmembrane region" description="Helical" evidence="2">
    <location>
        <begin position="12"/>
        <end position="31"/>
    </location>
</feature>
<sequence length="866" mass="101881">MAQESTDIILSVIIDFEIYIIIFILLVYFATKKIHKIIDSNFYNDDKLFKRLSKHFYIAEVSAYFSPFRYIFQSAVYHSYYFLTIFILIYIFRLYSSYKKWMRQYFLSYFNFSNLNTPDINEPENIREYDGLHVTFIISFVLGNFASFYFYKYLCNIFKRDSRRYIDMKRTNVLKYCVELAKEAYNEFLKNQLQKKKKNSKNSKNSKNKKNKKIPKFKFDLNANPETLIINSDINTYEPSQNNVGPEIKLKKKNNILFKMLNIVYINTHVLHGENTLYEDRPLKKENDSKFDSKKLLLKLLKFLWNCIMALRKIQTTKDEVKVVDGTKEDLPNKMVDKENGMTDKENGTTDKENGMTDKESGTTDKENGMTDKESGMTDKESGTTDKENGTKDKENGTTDKDNITTDKEYEINDVKEEMSESINNTNNMNNIDNIDNLNNSYNTNSTTNEEHISPSININDIKINNNDETDEAKYTPQGSTISNISINGNEKYADKVTDKNNILMSSLNAEELKKNQNNIINTNNNDNNNNNNNINNNNVGNLKNDVVNTENTTAESEYTDINLCDIKSGHHDVYVCNSHYQFKSIIEILMLNLPIYFFFKNKLYVKTSFTIMLYILNFIIWNIITLLSMIKPSLLVYYYIINEHISQILTENINEFEKKIMLHFFYGFFCSSLIYLKYYFKIEFKLIKIEHMNNIDRMINNSLKEAHKLKLRKMIKNYDKLKIFPLLLDYQKNCIYVEKTLLKNNKEIEELIKLRKLKNEQLCLENINQIAKYCDKETANELLKKIKNILLNELPERLTNNLTQKLTDEIYDSMKKEHLSSEDKENNNSTSSSSFSPLKKGLIQRFIHGRKVNKNDEDLNNNSKY</sequence>
<evidence type="ECO:0000256" key="1">
    <source>
        <dbReference type="SAM" id="MobiDB-lite"/>
    </source>
</evidence>
<feature type="transmembrane region" description="Helical" evidence="2">
    <location>
        <begin position="612"/>
        <end position="641"/>
    </location>
</feature>
<proteinExistence type="predicted"/>
<feature type="compositionally biased region" description="Low complexity" evidence="1">
    <location>
        <begin position="828"/>
        <end position="837"/>
    </location>
</feature>
<dbReference type="Proteomes" id="UP000030697">
    <property type="component" value="Unassembled WGS sequence"/>
</dbReference>
<feature type="region of interest" description="Disordered" evidence="1">
    <location>
        <begin position="519"/>
        <end position="540"/>
    </location>
</feature>
<keyword evidence="2" id="KW-0472">Membrane</keyword>
<dbReference type="PANTHER" id="PTHR31804">
    <property type="entry name" value="MEDIATOR OF RNA POLYMERASE II TRANSCRIPTION SUBUNIT 15"/>
    <property type="match status" value="1"/>
</dbReference>
<keyword evidence="2" id="KW-1133">Transmembrane helix</keyword>
<accession>W7J9P4</accession>
<dbReference type="AlphaFoldDB" id="W7J9P4"/>
<reference evidence="3 4" key="1">
    <citation type="submission" date="2013-02" db="EMBL/GenBank/DDBJ databases">
        <title>The Genome Sequence of Plasmodium falciparum UGT5.1.</title>
        <authorList>
            <consortium name="The Broad Institute Genome Sequencing Platform"/>
            <consortium name="The Broad Institute Genome Sequencing Center for Infectious Disease"/>
            <person name="Neafsey D."/>
            <person name="Cheeseman I."/>
            <person name="Volkman S."/>
            <person name="Adams J."/>
            <person name="Walker B."/>
            <person name="Young S.K."/>
            <person name="Zeng Q."/>
            <person name="Gargeya S."/>
            <person name="Fitzgerald M."/>
            <person name="Haas B."/>
            <person name="Abouelleil A."/>
            <person name="Alvarado L."/>
            <person name="Arachchi H.M."/>
            <person name="Berlin A.M."/>
            <person name="Chapman S.B."/>
            <person name="Dewar J."/>
            <person name="Goldberg J."/>
            <person name="Griggs A."/>
            <person name="Gujja S."/>
            <person name="Hansen M."/>
            <person name="Howarth C."/>
            <person name="Imamovic A."/>
            <person name="Larimer J."/>
            <person name="McCowan C."/>
            <person name="Murphy C."/>
            <person name="Neiman D."/>
            <person name="Pearson M."/>
            <person name="Priest M."/>
            <person name="Roberts A."/>
            <person name="Saif S."/>
            <person name="Shea T."/>
            <person name="Sisk P."/>
            <person name="Sykes S."/>
            <person name="Wortman J."/>
            <person name="Nusbaum C."/>
            <person name="Birren B."/>
        </authorList>
    </citation>
    <scope>NUCLEOTIDE SEQUENCE [LARGE SCALE GENOMIC DNA]</scope>
    <source>
        <strain evidence="3 4">UGT5.1</strain>
    </source>
</reference>
<dbReference type="OrthoDB" id="385409at2759"/>
<name>W7J9P4_PLAFA</name>
<feature type="transmembrane region" description="Helical" evidence="2">
    <location>
        <begin position="131"/>
        <end position="151"/>
    </location>
</feature>
<keyword evidence="2" id="KW-0812">Transmembrane</keyword>
<dbReference type="EMBL" id="KE124649">
    <property type="protein sequence ID" value="EWC75395.1"/>
    <property type="molecule type" value="Genomic_DNA"/>
</dbReference>
<protein>
    <submittedName>
        <fullName evidence="3">Uncharacterized protein</fullName>
    </submittedName>
</protein>
<evidence type="ECO:0000313" key="4">
    <source>
        <dbReference type="Proteomes" id="UP000030697"/>
    </source>
</evidence>
<feature type="compositionally biased region" description="Basic and acidic residues" evidence="1">
    <location>
        <begin position="818"/>
        <end position="827"/>
    </location>
</feature>